<feature type="chain" id="PRO_5043047166" evidence="1">
    <location>
        <begin position="17"/>
        <end position="135"/>
    </location>
</feature>
<evidence type="ECO:0000313" key="2">
    <source>
        <dbReference type="EMBL" id="KAK5976662.1"/>
    </source>
</evidence>
<keyword evidence="3" id="KW-1185">Reference proteome</keyword>
<reference evidence="2 3" key="1">
    <citation type="submission" date="2019-10" db="EMBL/GenBank/DDBJ databases">
        <title>Assembly and Annotation for the nematode Trichostrongylus colubriformis.</title>
        <authorList>
            <person name="Martin J."/>
        </authorList>
    </citation>
    <scope>NUCLEOTIDE SEQUENCE [LARGE SCALE GENOMIC DNA]</scope>
    <source>
        <strain evidence="2">G859</strain>
        <tissue evidence="2">Whole worm</tissue>
    </source>
</reference>
<evidence type="ECO:0000256" key="1">
    <source>
        <dbReference type="SAM" id="SignalP"/>
    </source>
</evidence>
<dbReference type="AlphaFoldDB" id="A0AAN8FLV7"/>
<name>A0AAN8FLV7_TRICO</name>
<accession>A0AAN8FLV7</accession>
<comment type="caution">
    <text evidence="2">The sequence shown here is derived from an EMBL/GenBank/DDBJ whole genome shotgun (WGS) entry which is preliminary data.</text>
</comment>
<keyword evidence="1" id="KW-0732">Signal</keyword>
<sequence>MERLIFALTVIGATLACSPVPAIPPDFTGKGPDIAHVHLISNYAYETSKVQEYMGYFPQTKIEEYSKTVGDFWGLESEDNGGFFSYTFYIAKCECEKIKLWMNAILSQSQYFKDAKVDCYILLPPNIGPPPLPPD</sequence>
<dbReference type="InterPro" id="IPR035126">
    <property type="entry name" value="SCVP"/>
</dbReference>
<proteinExistence type="predicted"/>
<feature type="signal peptide" evidence="1">
    <location>
        <begin position="1"/>
        <end position="16"/>
    </location>
</feature>
<gene>
    <name evidence="2" type="ORF">GCK32_018402</name>
</gene>
<evidence type="ECO:0000313" key="3">
    <source>
        <dbReference type="Proteomes" id="UP001331761"/>
    </source>
</evidence>
<dbReference type="EMBL" id="WIXE01011581">
    <property type="protein sequence ID" value="KAK5976662.1"/>
    <property type="molecule type" value="Genomic_DNA"/>
</dbReference>
<dbReference type="Proteomes" id="UP001331761">
    <property type="component" value="Unassembled WGS sequence"/>
</dbReference>
<dbReference type="PROSITE" id="PS51257">
    <property type="entry name" value="PROKAR_LIPOPROTEIN"/>
    <property type="match status" value="1"/>
</dbReference>
<protein>
    <submittedName>
        <fullName evidence="2">Uncharacterized protein</fullName>
    </submittedName>
</protein>
<dbReference type="Pfam" id="PF17619">
    <property type="entry name" value="SCVP"/>
    <property type="match status" value="1"/>
</dbReference>
<organism evidence="2 3">
    <name type="scientific">Trichostrongylus colubriformis</name>
    <name type="common">Black scour worm</name>
    <dbReference type="NCBI Taxonomy" id="6319"/>
    <lineage>
        <taxon>Eukaryota</taxon>
        <taxon>Metazoa</taxon>
        <taxon>Ecdysozoa</taxon>
        <taxon>Nematoda</taxon>
        <taxon>Chromadorea</taxon>
        <taxon>Rhabditida</taxon>
        <taxon>Rhabditina</taxon>
        <taxon>Rhabditomorpha</taxon>
        <taxon>Strongyloidea</taxon>
        <taxon>Trichostrongylidae</taxon>
        <taxon>Trichostrongylus</taxon>
    </lineage>
</organism>